<keyword evidence="3" id="KW-0010">Activator</keyword>
<reference evidence="5" key="1">
    <citation type="journal article" date="2018" name="Sci. Rep.">
        <title>Novel Clade C-I Clostridium difficile strains escape diagnostic tests, differ in pathogenicity potential and carry toxins on extrachromosomal elements.</title>
        <authorList>
            <person name="Ramirez-Vargas G."/>
            <person name="Lopez-Urena D."/>
            <person name="Badilla A."/>
            <person name="Orozco-Aguilar J."/>
            <person name="Murillo T."/>
            <person name="Rojas P."/>
            <person name="Riedel T."/>
            <person name="Overmann J."/>
            <person name="Gonzalez G."/>
            <person name="Chaves-Olarte E."/>
            <person name="Quesada-Gomez C."/>
            <person name="Rodriguez C."/>
        </authorList>
    </citation>
    <scope>NUCLEOTIDE SEQUENCE</scope>
    <source>
        <strain evidence="5">HSJD-312</strain>
        <plasmid evidence="5">pHSJD-312</plasmid>
    </source>
</reference>
<evidence type="ECO:0000256" key="3">
    <source>
        <dbReference type="ARBA" id="ARBA00023159"/>
    </source>
</evidence>
<dbReference type="GO" id="GO:0000156">
    <property type="term" value="F:phosphorelay response regulator activity"/>
    <property type="evidence" value="ECO:0007669"/>
    <property type="project" value="InterPro"/>
</dbReference>
<dbReference type="SMART" id="SM00850">
    <property type="entry name" value="LytTR"/>
    <property type="match status" value="1"/>
</dbReference>
<dbReference type="RefSeq" id="WP_054269367.1">
    <property type="nucleotide sequence ID" value="NZ_LJCL01000008.1"/>
</dbReference>
<name>A0A386JBW7_CLODI</name>
<dbReference type="InterPro" id="IPR046947">
    <property type="entry name" value="LytR-like"/>
</dbReference>
<dbReference type="Gene3D" id="3.40.50.2300">
    <property type="match status" value="1"/>
</dbReference>
<gene>
    <name evidence="5" type="ORF">pHSJD-312_00058</name>
</gene>
<proteinExistence type="predicted"/>
<dbReference type="Pfam" id="PF04397">
    <property type="entry name" value="LytTR"/>
    <property type="match status" value="1"/>
</dbReference>
<sequence>MDILLFDNDVNFGRKLKDCINNILIKEGFDNDIVKLYHNVDLLLKDIDAKNKVRIFFIGVDFEYNLNKYMCDGLWLAQEIRRNDYLSPIIFISNYVEISMSIFYYRLEAMDFISKYDMDIAEGRIRACIKTSHERYLKEINYPENFFVIYRKFELWRIPFSDIIYFETCTAPHKIKLVTEEQEIELYRSLKSIVDLDECLFRIHKSFIVNREHIISLNVKGKFVKMSNGDKCPISDRSLQSVKKQLRMKEVSV</sequence>
<evidence type="ECO:0000256" key="1">
    <source>
        <dbReference type="ARBA" id="ARBA00022490"/>
    </source>
</evidence>
<evidence type="ECO:0000256" key="2">
    <source>
        <dbReference type="ARBA" id="ARBA00023012"/>
    </source>
</evidence>
<dbReference type="Gene3D" id="2.40.50.1020">
    <property type="entry name" value="LytTr DNA-binding domain"/>
    <property type="match status" value="1"/>
</dbReference>
<feature type="domain" description="HTH LytTR-type" evidence="4">
    <location>
        <begin position="147"/>
        <end position="248"/>
    </location>
</feature>
<dbReference type="EMBL" id="MG973074">
    <property type="protein sequence ID" value="AYD68679.1"/>
    <property type="molecule type" value="Genomic_DNA"/>
</dbReference>
<dbReference type="AlphaFoldDB" id="A0A386JBW7"/>
<protein>
    <submittedName>
        <fullName evidence="5">Response regulator</fullName>
    </submittedName>
</protein>
<evidence type="ECO:0000313" key="5">
    <source>
        <dbReference type="EMBL" id="AYD68679.1"/>
    </source>
</evidence>
<dbReference type="GO" id="GO:0003677">
    <property type="term" value="F:DNA binding"/>
    <property type="evidence" value="ECO:0007669"/>
    <property type="project" value="InterPro"/>
</dbReference>
<evidence type="ECO:0000259" key="4">
    <source>
        <dbReference type="PROSITE" id="PS50930"/>
    </source>
</evidence>
<dbReference type="InterPro" id="IPR007492">
    <property type="entry name" value="LytTR_DNA-bd_dom"/>
</dbReference>
<dbReference type="SUPFAM" id="SSF52172">
    <property type="entry name" value="CheY-like"/>
    <property type="match status" value="1"/>
</dbReference>
<keyword evidence="1" id="KW-0963">Cytoplasm</keyword>
<keyword evidence="2" id="KW-0902">Two-component regulatory system</keyword>
<geneLocation type="plasmid" evidence="5">
    <name>pHSJD-312</name>
</geneLocation>
<accession>A0A386JBW7</accession>
<keyword evidence="5" id="KW-0614">Plasmid</keyword>
<dbReference type="InterPro" id="IPR011006">
    <property type="entry name" value="CheY-like_superfamily"/>
</dbReference>
<dbReference type="PROSITE" id="PS50930">
    <property type="entry name" value="HTH_LYTTR"/>
    <property type="match status" value="1"/>
</dbReference>
<organism evidence="5">
    <name type="scientific">Clostridioides difficile</name>
    <name type="common">Peptoclostridium difficile</name>
    <dbReference type="NCBI Taxonomy" id="1496"/>
    <lineage>
        <taxon>Bacteria</taxon>
        <taxon>Bacillati</taxon>
        <taxon>Bacillota</taxon>
        <taxon>Clostridia</taxon>
        <taxon>Peptostreptococcales</taxon>
        <taxon>Peptostreptococcaceae</taxon>
        <taxon>Clostridioides</taxon>
    </lineage>
</organism>
<dbReference type="PANTHER" id="PTHR37299">
    <property type="entry name" value="TRANSCRIPTIONAL REGULATOR-RELATED"/>
    <property type="match status" value="1"/>
</dbReference>
<dbReference type="PANTHER" id="PTHR37299:SF3">
    <property type="entry name" value="STAGE 0 SPORULATION PROTEIN A HOMOLOG"/>
    <property type="match status" value="1"/>
</dbReference>